<feature type="compositionally biased region" description="Polar residues" evidence="1">
    <location>
        <begin position="80"/>
        <end position="96"/>
    </location>
</feature>
<comment type="caution">
    <text evidence="3">The sequence shown here is derived from an EMBL/GenBank/DDBJ whole genome shotgun (WGS) entry which is preliminary data.</text>
</comment>
<proteinExistence type="predicted"/>
<keyword evidence="2" id="KW-0812">Transmembrane</keyword>
<gene>
    <name evidence="3" type="ORF">D1B33_01880</name>
</gene>
<evidence type="ECO:0000256" key="2">
    <source>
        <dbReference type="SAM" id="Phobius"/>
    </source>
</evidence>
<evidence type="ECO:0000313" key="3">
    <source>
        <dbReference type="EMBL" id="RHW39621.1"/>
    </source>
</evidence>
<dbReference type="RefSeq" id="WP_118874633.1">
    <property type="nucleotide sequence ID" value="NZ_QWEI01000001.1"/>
</dbReference>
<dbReference type="OrthoDB" id="2456374at2"/>
<feature type="transmembrane region" description="Helical" evidence="2">
    <location>
        <begin position="7"/>
        <end position="29"/>
    </location>
</feature>
<protein>
    <submittedName>
        <fullName evidence="3">Uncharacterized protein</fullName>
    </submittedName>
</protein>
<evidence type="ECO:0000256" key="1">
    <source>
        <dbReference type="SAM" id="MobiDB-lite"/>
    </source>
</evidence>
<feature type="region of interest" description="Disordered" evidence="1">
    <location>
        <begin position="79"/>
        <end position="98"/>
    </location>
</feature>
<keyword evidence="2" id="KW-1133">Transmembrane helix</keyword>
<dbReference type="Proteomes" id="UP000265692">
    <property type="component" value="Unassembled WGS sequence"/>
</dbReference>
<organism evidence="3 4">
    <name type="scientific">Ureibacillus yapensis</name>
    <dbReference type="NCBI Taxonomy" id="2304605"/>
    <lineage>
        <taxon>Bacteria</taxon>
        <taxon>Bacillati</taxon>
        <taxon>Bacillota</taxon>
        <taxon>Bacilli</taxon>
        <taxon>Bacillales</taxon>
        <taxon>Caryophanaceae</taxon>
        <taxon>Ureibacillus</taxon>
    </lineage>
</organism>
<keyword evidence="2" id="KW-0472">Membrane</keyword>
<dbReference type="AlphaFoldDB" id="A0A396ST28"/>
<feature type="transmembrane region" description="Helical" evidence="2">
    <location>
        <begin position="35"/>
        <end position="60"/>
    </location>
</feature>
<evidence type="ECO:0000313" key="4">
    <source>
        <dbReference type="Proteomes" id="UP000265692"/>
    </source>
</evidence>
<accession>A0A396ST28</accession>
<name>A0A396ST28_9BACL</name>
<sequence>MFGSIFYNLWGALLGFTIYFLSTLSASAIPLNSILGSLIAGAVSFLLMYPIRFLIGYCLYTPDDQLFQNLDEENEMLRNNAVSGQTESAQRSSTVEFSDENAEEIAKVVQSMMNQEIR</sequence>
<keyword evidence="4" id="KW-1185">Reference proteome</keyword>
<dbReference type="EMBL" id="QWEI01000001">
    <property type="protein sequence ID" value="RHW39621.1"/>
    <property type="molecule type" value="Genomic_DNA"/>
</dbReference>
<reference evidence="3 4" key="1">
    <citation type="submission" date="2018-08" db="EMBL/GenBank/DDBJ databases">
        <title>Lysinibacillus sp. YLB-03 draft genome sequence.</title>
        <authorList>
            <person name="Yu L."/>
        </authorList>
    </citation>
    <scope>NUCLEOTIDE SEQUENCE [LARGE SCALE GENOMIC DNA]</scope>
    <source>
        <strain evidence="3 4">YLB-03</strain>
    </source>
</reference>